<evidence type="ECO:0000313" key="2">
    <source>
        <dbReference type="EMBL" id="PIW17053.1"/>
    </source>
</evidence>
<evidence type="ECO:0000313" key="3">
    <source>
        <dbReference type="Proteomes" id="UP000231019"/>
    </source>
</evidence>
<keyword evidence="1" id="KW-1133">Transmembrane helix</keyword>
<accession>A0A2M7G541</accession>
<dbReference type="EMBL" id="PFFQ01000031">
    <property type="protein sequence ID" value="PIW17053.1"/>
    <property type="molecule type" value="Genomic_DNA"/>
</dbReference>
<evidence type="ECO:0000256" key="1">
    <source>
        <dbReference type="SAM" id="Phobius"/>
    </source>
</evidence>
<dbReference type="AlphaFoldDB" id="A0A2M7G541"/>
<gene>
    <name evidence="2" type="ORF">COW36_10455</name>
</gene>
<organism evidence="2 3">
    <name type="scientific">bacterium (Candidatus Blackallbacteria) CG17_big_fil_post_rev_8_21_14_2_50_48_46</name>
    <dbReference type="NCBI Taxonomy" id="2014261"/>
    <lineage>
        <taxon>Bacteria</taxon>
        <taxon>Candidatus Blackallbacteria</taxon>
    </lineage>
</organism>
<dbReference type="Proteomes" id="UP000231019">
    <property type="component" value="Unassembled WGS sequence"/>
</dbReference>
<name>A0A2M7G541_9BACT</name>
<feature type="transmembrane region" description="Helical" evidence="1">
    <location>
        <begin position="88"/>
        <end position="108"/>
    </location>
</feature>
<proteinExistence type="predicted"/>
<reference evidence="2 3" key="1">
    <citation type="submission" date="2017-09" db="EMBL/GenBank/DDBJ databases">
        <title>Depth-based differentiation of microbial function through sediment-hosted aquifers and enrichment of novel symbionts in the deep terrestrial subsurface.</title>
        <authorList>
            <person name="Probst A.J."/>
            <person name="Ladd B."/>
            <person name="Jarett J.K."/>
            <person name="Geller-Mcgrath D.E."/>
            <person name="Sieber C.M."/>
            <person name="Emerson J.B."/>
            <person name="Anantharaman K."/>
            <person name="Thomas B.C."/>
            <person name="Malmstrom R."/>
            <person name="Stieglmeier M."/>
            <person name="Klingl A."/>
            <person name="Woyke T."/>
            <person name="Ryan C.M."/>
            <person name="Banfield J.F."/>
        </authorList>
    </citation>
    <scope>NUCLEOTIDE SEQUENCE [LARGE SCALE GENOMIC DNA]</scope>
    <source>
        <strain evidence="2">CG17_big_fil_post_rev_8_21_14_2_50_48_46</strain>
    </source>
</reference>
<keyword evidence="1" id="KW-0812">Transmembrane</keyword>
<sequence length="115" mass="13393">MQRENYFLLGSLALFSFCLSYFLSEVFPTPLWWYYPLDQHWEYGVLTTPGLRMGWYGKVLFSFEVSLAISTLSFCLVKLTRRQTSASLLQGLNLAAMSITVFILYYFARTLIARM</sequence>
<protein>
    <submittedName>
        <fullName evidence="2">Uncharacterized protein</fullName>
    </submittedName>
</protein>
<feature type="transmembrane region" description="Helical" evidence="1">
    <location>
        <begin position="55"/>
        <end position="76"/>
    </location>
</feature>
<keyword evidence="1" id="KW-0472">Membrane</keyword>
<comment type="caution">
    <text evidence="2">The sequence shown here is derived from an EMBL/GenBank/DDBJ whole genome shotgun (WGS) entry which is preliminary data.</text>
</comment>